<dbReference type="InterPro" id="IPR035959">
    <property type="entry name" value="RutC-like_sf"/>
</dbReference>
<organism evidence="2 3">
    <name type="scientific">Halorientalis brevis</name>
    <dbReference type="NCBI Taxonomy" id="1126241"/>
    <lineage>
        <taxon>Archaea</taxon>
        <taxon>Methanobacteriati</taxon>
        <taxon>Methanobacteriota</taxon>
        <taxon>Stenosarchaea group</taxon>
        <taxon>Halobacteria</taxon>
        <taxon>Halobacteriales</taxon>
        <taxon>Haloarculaceae</taxon>
        <taxon>Halorientalis</taxon>
    </lineage>
</organism>
<evidence type="ECO:0000313" key="2">
    <source>
        <dbReference type="EMBL" id="MFD1589515.1"/>
    </source>
</evidence>
<keyword evidence="3" id="KW-1185">Reference proteome</keyword>
<dbReference type="Pfam" id="PF01042">
    <property type="entry name" value="Ribonuc_L-PSP"/>
    <property type="match status" value="1"/>
</dbReference>
<proteinExistence type="predicted"/>
<sequence length="140" mass="14981">MKQSTEFQEQMQSRASAPSRKQRAGTAHIGGYGQKTGSSDLIFVEGQLPTTDGVIDGDSSAAEQMQRCLSNLRTTLSEHGRTLDDVLKVTVYLTDLDQYEAVNDAYQAAFDEQLPARAVVGVSELLGGASVQVDAVAAIE</sequence>
<gene>
    <name evidence="2" type="ORF">ACFR9U_21265</name>
</gene>
<dbReference type="PANTHER" id="PTHR11803:SF39">
    <property type="entry name" value="2-IMINOBUTANOATE_2-IMINOPROPANOATE DEAMINASE"/>
    <property type="match status" value="1"/>
</dbReference>
<dbReference type="EMBL" id="JBHUDJ010000015">
    <property type="protein sequence ID" value="MFD1589515.1"/>
    <property type="molecule type" value="Genomic_DNA"/>
</dbReference>
<protein>
    <submittedName>
        <fullName evidence="2">RidA family protein</fullName>
        <ecNumber evidence="2">3.5.-.-</ecNumber>
    </submittedName>
</protein>
<name>A0ABD6CGY8_9EURY</name>
<dbReference type="GO" id="GO:0016787">
    <property type="term" value="F:hydrolase activity"/>
    <property type="evidence" value="ECO:0007669"/>
    <property type="project" value="UniProtKB-KW"/>
</dbReference>
<dbReference type="CDD" id="cd00448">
    <property type="entry name" value="YjgF_YER057c_UK114_family"/>
    <property type="match status" value="1"/>
</dbReference>
<accession>A0ABD6CGY8</accession>
<keyword evidence="2" id="KW-0378">Hydrolase</keyword>
<dbReference type="EC" id="3.5.-.-" evidence="2"/>
<dbReference type="SUPFAM" id="SSF55298">
    <property type="entry name" value="YjgF-like"/>
    <property type="match status" value="1"/>
</dbReference>
<dbReference type="Proteomes" id="UP001597119">
    <property type="component" value="Unassembled WGS sequence"/>
</dbReference>
<dbReference type="PANTHER" id="PTHR11803">
    <property type="entry name" value="2-IMINOBUTANOATE/2-IMINOPROPANOATE DEAMINASE RIDA"/>
    <property type="match status" value="1"/>
</dbReference>
<dbReference type="AlphaFoldDB" id="A0ABD6CGY8"/>
<dbReference type="Gene3D" id="3.30.1330.40">
    <property type="entry name" value="RutC-like"/>
    <property type="match status" value="1"/>
</dbReference>
<evidence type="ECO:0000313" key="3">
    <source>
        <dbReference type="Proteomes" id="UP001597119"/>
    </source>
</evidence>
<dbReference type="RefSeq" id="WP_247380952.1">
    <property type="nucleotide sequence ID" value="NZ_JALLGV010000009.1"/>
</dbReference>
<comment type="caution">
    <text evidence="2">The sequence shown here is derived from an EMBL/GenBank/DDBJ whole genome shotgun (WGS) entry which is preliminary data.</text>
</comment>
<reference evidence="2 3" key="1">
    <citation type="journal article" date="2019" name="Int. J. Syst. Evol. Microbiol.">
        <title>The Global Catalogue of Microorganisms (GCM) 10K type strain sequencing project: providing services to taxonomists for standard genome sequencing and annotation.</title>
        <authorList>
            <consortium name="The Broad Institute Genomics Platform"/>
            <consortium name="The Broad Institute Genome Sequencing Center for Infectious Disease"/>
            <person name="Wu L."/>
            <person name="Ma J."/>
        </authorList>
    </citation>
    <scope>NUCLEOTIDE SEQUENCE [LARGE SCALE GENOMIC DNA]</scope>
    <source>
        <strain evidence="2 3">CGMCC 1.12125</strain>
    </source>
</reference>
<feature type="region of interest" description="Disordered" evidence="1">
    <location>
        <begin position="1"/>
        <end position="33"/>
    </location>
</feature>
<dbReference type="InterPro" id="IPR006175">
    <property type="entry name" value="YjgF/YER057c/UK114"/>
</dbReference>
<evidence type="ECO:0000256" key="1">
    <source>
        <dbReference type="SAM" id="MobiDB-lite"/>
    </source>
</evidence>
<feature type="compositionally biased region" description="Polar residues" evidence="1">
    <location>
        <begin position="1"/>
        <end position="16"/>
    </location>
</feature>